<gene>
    <name evidence="4" type="ORF">DXX94_06195</name>
</gene>
<organism evidence="4 5">
    <name type="scientific">Thalassotalea euphylliae</name>
    <dbReference type="NCBI Taxonomy" id="1655234"/>
    <lineage>
        <taxon>Bacteria</taxon>
        <taxon>Pseudomonadati</taxon>
        <taxon>Pseudomonadota</taxon>
        <taxon>Gammaproteobacteria</taxon>
        <taxon>Alteromonadales</taxon>
        <taxon>Colwelliaceae</taxon>
        <taxon>Thalassotalea</taxon>
    </lineage>
</organism>
<evidence type="ECO:0000313" key="5">
    <source>
        <dbReference type="Proteomes" id="UP000256899"/>
    </source>
</evidence>
<dbReference type="PANTHER" id="PTHR44943:SF8">
    <property type="entry name" value="TPR REPEAT-CONTAINING PROTEIN MJ0263"/>
    <property type="match status" value="1"/>
</dbReference>
<dbReference type="InterPro" id="IPR051685">
    <property type="entry name" value="Ycf3/AcsC/BcsC/TPR_MFPF"/>
</dbReference>
<evidence type="ECO:0000313" key="4">
    <source>
        <dbReference type="EMBL" id="REL30331.1"/>
    </source>
</evidence>
<dbReference type="SUPFAM" id="SSF48452">
    <property type="entry name" value="TPR-like"/>
    <property type="match status" value="1"/>
</dbReference>
<dbReference type="EMBL" id="QUOT01000001">
    <property type="protein sequence ID" value="REL30331.1"/>
    <property type="molecule type" value="Genomic_DNA"/>
</dbReference>
<keyword evidence="2 3" id="KW-0802">TPR repeat</keyword>
<comment type="caution">
    <text evidence="4">The sequence shown here is derived from an EMBL/GenBank/DDBJ whole genome shotgun (WGS) entry which is preliminary data.</text>
</comment>
<dbReference type="SMART" id="SM00028">
    <property type="entry name" value="TPR"/>
    <property type="match status" value="3"/>
</dbReference>
<keyword evidence="1" id="KW-0677">Repeat</keyword>
<evidence type="ECO:0000256" key="2">
    <source>
        <dbReference type="ARBA" id="ARBA00022803"/>
    </source>
</evidence>
<evidence type="ECO:0000256" key="1">
    <source>
        <dbReference type="ARBA" id="ARBA00022737"/>
    </source>
</evidence>
<dbReference type="PANTHER" id="PTHR44943">
    <property type="entry name" value="CELLULOSE SYNTHASE OPERON PROTEIN C"/>
    <property type="match status" value="1"/>
</dbReference>
<dbReference type="Gene3D" id="1.25.40.10">
    <property type="entry name" value="Tetratricopeptide repeat domain"/>
    <property type="match status" value="1"/>
</dbReference>
<reference evidence="5" key="1">
    <citation type="submission" date="2018-08" db="EMBL/GenBank/DDBJ databases">
        <title>Thalassotalea euphylliae genome.</title>
        <authorList>
            <person name="Summers S."/>
            <person name="Rice S.A."/>
            <person name="Freckelton M.L."/>
            <person name="Nedved B.T."/>
            <person name="Hadfield M.G."/>
        </authorList>
    </citation>
    <scope>NUCLEOTIDE SEQUENCE [LARGE SCALE GENOMIC DNA]</scope>
    <source>
        <strain evidence="5">H3</strain>
    </source>
</reference>
<sequence>MRSLAVLIFVFMVVGCSNHHGGQAKQVNQKNAAQTLPIAYHLFNPQTVDITSEQALFSLSAAQQQQFLDYYNKALAKGDDKHKIISDYLLSKLSNFTYYGETHTASQAMASLEGNCMSLAILTTALARLADVDLAFREVLTLPVFEKQNNLVLSSIHVQTKLFAAPSEGRLSSIFANAGVVIDYFPDSSNIKSRYLKYHQFVAMYYKNIATDALVASDLETAFANALTAYQYDPASVEVMNLLAVVHRRKGDEYTAEQIYKYAMNRAPNNLSLLSNYATLLSIQQRTKEANSLHEKMAKLEDPNPYSWLDQAYLAQQQGNYQQAIAFFNRTIELAPYVNQAYVGLYQVYMAKGHEARAKNAIAKALDWTYKQSERRKLKYKLYGRNKASGINQ</sequence>
<dbReference type="InterPro" id="IPR019734">
    <property type="entry name" value="TPR_rpt"/>
</dbReference>
<dbReference type="InterPro" id="IPR011990">
    <property type="entry name" value="TPR-like_helical_dom_sf"/>
</dbReference>
<dbReference type="PROSITE" id="PS50005">
    <property type="entry name" value="TPR"/>
    <property type="match status" value="1"/>
</dbReference>
<dbReference type="Pfam" id="PF14559">
    <property type="entry name" value="TPR_19"/>
    <property type="match status" value="1"/>
</dbReference>
<feature type="repeat" description="TPR" evidence="3">
    <location>
        <begin position="305"/>
        <end position="338"/>
    </location>
</feature>
<accession>A0A3E0U054</accession>
<protein>
    <submittedName>
        <fullName evidence="4">Uncharacterized protein</fullName>
    </submittedName>
</protein>
<proteinExistence type="predicted"/>
<keyword evidence="5" id="KW-1185">Reference proteome</keyword>
<dbReference type="Proteomes" id="UP000256899">
    <property type="component" value="Unassembled WGS sequence"/>
</dbReference>
<evidence type="ECO:0000256" key="3">
    <source>
        <dbReference type="PROSITE-ProRule" id="PRU00339"/>
    </source>
</evidence>
<name>A0A3E0U054_9GAMM</name>
<dbReference type="RefSeq" id="WP_116014577.1">
    <property type="nucleotide sequence ID" value="NZ_QUOT01000001.1"/>
</dbReference>
<dbReference type="AlphaFoldDB" id="A0A3E0U054"/>
<dbReference type="PROSITE" id="PS51257">
    <property type="entry name" value="PROKAR_LIPOPROTEIN"/>
    <property type="match status" value="1"/>
</dbReference>